<evidence type="ECO:0000313" key="3">
    <source>
        <dbReference type="Proteomes" id="UP001234989"/>
    </source>
</evidence>
<reference evidence="2" key="1">
    <citation type="submission" date="2023-08" db="EMBL/GenBank/DDBJ databases">
        <title>A de novo genome assembly of Solanum verrucosum Schlechtendal, a Mexican diploid species geographically isolated from the other diploid A-genome species in potato relatives.</title>
        <authorList>
            <person name="Hosaka K."/>
        </authorList>
    </citation>
    <scope>NUCLEOTIDE SEQUENCE</scope>
    <source>
        <tissue evidence="2">Young leaves</tissue>
    </source>
</reference>
<feature type="signal peptide" evidence="1">
    <location>
        <begin position="1"/>
        <end position="23"/>
    </location>
</feature>
<dbReference type="AlphaFoldDB" id="A0AAF0THJ8"/>
<evidence type="ECO:0000256" key="1">
    <source>
        <dbReference type="SAM" id="SignalP"/>
    </source>
</evidence>
<organism evidence="2 3">
    <name type="scientific">Solanum verrucosum</name>
    <dbReference type="NCBI Taxonomy" id="315347"/>
    <lineage>
        <taxon>Eukaryota</taxon>
        <taxon>Viridiplantae</taxon>
        <taxon>Streptophyta</taxon>
        <taxon>Embryophyta</taxon>
        <taxon>Tracheophyta</taxon>
        <taxon>Spermatophyta</taxon>
        <taxon>Magnoliopsida</taxon>
        <taxon>eudicotyledons</taxon>
        <taxon>Gunneridae</taxon>
        <taxon>Pentapetalae</taxon>
        <taxon>asterids</taxon>
        <taxon>lamiids</taxon>
        <taxon>Solanales</taxon>
        <taxon>Solanaceae</taxon>
        <taxon>Solanoideae</taxon>
        <taxon>Solaneae</taxon>
        <taxon>Solanum</taxon>
    </lineage>
</organism>
<gene>
    <name evidence="2" type="ORF">MTR67_013041</name>
</gene>
<keyword evidence="1" id="KW-0732">Signal</keyword>
<name>A0AAF0THJ8_SOLVR</name>
<evidence type="ECO:0000313" key="2">
    <source>
        <dbReference type="EMBL" id="WMV19656.1"/>
    </source>
</evidence>
<accession>A0AAF0THJ8</accession>
<feature type="chain" id="PRO_5042235457" evidence="1">
    <location>
        <begin position="24"/>
        <end position="155"/>
    </location>
</feature>
<dbReference type="EMBL" id="CP133614">
    <property type="protein sequence ID" value="WMV19656.1"/>
    <property type="molecule type" value="Genomic_DNA"/>
</dbReference>
<proteinExistence type="predicted"/>
<keyword evidence="3" id="KW-1185">Reference proteome</keyword>
<sequence length="155" mass="17599">MSSSSHHHFVLCLFLLSFLFVNSQSSYDAFVVILKNETPSMVTNECCINEIYPVEGEISIKPGGAVNITTTSLWRKHTCMCLCIRGKHGLYKLFDLNETSICHIPSEECLWKIQEDGLCMFSKGRCVMFGWQSSLSLRHINSEPTKYIASDEHNI</sequence>
<dbReference type="Proteomes" id="UP001234989">
    <property type="component" value="Chromosome 3"/>
</dbReference>
<protein>
    <submittedName>
        <fullName evidence="2">Uncharacterized protein</fullName>
    </submittedName>
</protein>